<dbReference type="Proteomes" id="UP000034846">
    <property type="component" value="Unassembled WGS sequence"/>
</dbReference>
<evidence type="ECO:0000313" key="2">
    <source>
        <dbReference type="Proteomes" id="UP000034846"/>
    </source>
</evidence>
<proteinExistence type="predicted"/>
<accession>A0A0G1XEW7</accession>
<organism evidence="1 2">
    <name type="scientific">Candidatus Uhrbacteria bacterium GW2011_GWD2_52_7</name>
    <dbReference type="NCBI Taxonomy" id="1618989"/>
    <lineage>
        <taxon>Bacteria</taxon>
        <taxon>Candidatus Uhriibacteriota</taxon>
    </lineage>
</organism>
<evidence type="ECO:0000313" key="1">
    <source>
        <dbReference type="EMBL" id="KKW29445.1"/>
    </source>
</evidence>
<dbReference type="EMBL" id="LCRD01000044">
    <property type="protein sequence ID" value="KKW29445.1"/>
    <property type="molecule type" value="Genomic_DNA"/>
</dbReference>
<protein>
    <submittedName>
        <fullName evidence="1">Uncharacterized protein</fullName>
    </submittedName>
</protein>
<sequence length="166" mass="18816">MRLDHVLPVRQPMRRPSLRLMPQEDYEETWTLAHCGHRLWLRDRLMVDDVEDDASKNDQYNPRLIARIIRMLRPPEQCRNCQFKTRFATALRCILCGRPILQGDGVALYNFTKSLERHAFAPSAGITTCGMGAIGCMRMGCGTGGAYAGTWNGKDVICPTMPVIVY</sequence>
<reference evidence="1 2" key="1">
    <citation type="journal article" date="2015" name="Nature">
        <title>rRNA introns, odd ribosomes, and small enigmatic genomes across a large radiation of phyla.</title>
        <authorList>
            <person name="Brown C.T."/>
            <person name="Hug L.A."/>
            <person name="Thomas B.C."/>
            <person name="Sharon I."/>
            <person name="Castelle C.J."/>
            <person name="Singh A."/>
            <person name="Wilkins M.J."/>
            <person name="Williams K.H."/>
            <person name="Banfield J.F."/>
        </authorList>
    </citation>
    <scope>NUCLEOTIDE SEQUENCE [LARGE SCALE GENOMIC DNA]</scope>
</reference>
<name>A0A0G1XEW7_9BACT</name>
<dbReference type="AlphaFoldDB" id="A0A0G1XEW7"/>
<gene>
    <name evidence="1" type="ORF">UY72_C0044G0002</name>
</gene>
<comment type="caution">
    <text evidence="1">The sequence shown here is derived from an EMBL/GenBank/DDBJ whole genome shotgun (WGS) entry which is preliminary data.</text>
</comment>